<protein>
    <submittedName>
        <fullName evidence="1">Uncharacterized protein</fullName>
    </submittedName>
</protein>
<dbReference type="HOGENOM" id="CLU_1406696_0_0_3"/>
<dbReference type="RefSeq" id="WP_012595472.1">
    <property type="nucleotide sequence ID" value="NC_011726.1"/>
</dbReference>
<proteinExistence type="predicted"/>
<gene>
    <name evidence="1" type="ordered locus">PCC8801_2176</name>
</gene>
<organism evidence="1 2">
    <name type="scientific">Rippkaea orientalis (strain PCC 8801 / RF-1)</name>
    <name type="common">Cyanothece sp. (strain PCC 8801)</name>
    <dbReference type="NCBI Taxonomy" id="41431"/>
    <lineage>
        <taxon>Bacteria</taxon>
        <taxon>Bacillati</taxon>
        <taxon>Cyanobacteriota</taxon>
        <taxon>Cyanophyceae</taxon>
        <taxon>Oscillatoriophycideae</taxon>
        <taxon>Chroococcales</taxon>
        <taxon>Aphanothecaceae</taxon>
        <taxon>Rippkaea</taxon>
        <taxon>Rippkaea orientalis</taxon>
    </lineage>
</organism>
<reference evidence="2" key="1">
    <citation type="journal article" date="2011" name="MBio">
        <title>Novel metabolic attributes of the genus Cyanothece, comprising a group of unicellular nitrogen-fixing Cyanobacteria.</title>
        <authorList>
            <person name="Bandyopadhyay A."/>
            <person name="Elvitigala T."/>
            <person name="Welsh E."/>
            <person name="Stockel J."/>
            <person name="Liberton M."/>
            <person name="Min H."/>
            <person name="Sherman L.A."/>
            <person name="Pakrasi H.B."/>
        </authorList>
    </citation>
    <scope>NUCLEOTIDE SEQUENCE [LARGE SCALE GENOMIC DNA]</scope>
    <source>
        <strain evidence="2">PCC 8801</strain>
    </source>
</reference>
<name>B7K057_RIPO1</name>
<evidence type="ECO:0000313" key="1">
    <source>
        <dbReference type="EMBL" id="ACK66204.1"/>
    </source>
</evidence>
<dbReference type="KEGG" id="cyp:PCC8801_2176"/>
<dbReference type="EMBL" id="CP001287">
    <property type="protein sequence ID" value="ACK66204.1"/>
    <property type="molecule type" value="Genomic_DNA"/>
</dbReference>
<accession>B7K057</accession>
<dbReference type="AlphaFoldDB" id="B7K057"/>
<dbReference type="Proteomes" id="UP000008204">
    <property type="component" value="Chromosome"/>
</dbReference>
<dbReference type="STRING" id="41431.PCC8801_2176"/>
<keyword evidence="2" id="KW-1185">Reference proteome</keyword>
<evidence type="ECO:0000313" key="2">
    <source>
        <dbReference type="Proteomes" id="UP000008204"/>
    </source>
</evidence>
<sequence>MKTIIAIVIICATSIITPLIPVPTAIGEIPVSLRKKSNPVKIKPFGARYTIYGNLQTSLSQSSKSLTVDGTSYETSEDTQFISKMTKFTRGTCVKLEYHDNTEEVLELTAVSKNNCLDPKETFTLWDAKIDKMPNDLIGTWIINGETFKTTKKTRFYNEPFEPFSCVDVQYRPEDNLITKIKKESPSKCYWLR</sequence>